<dbReference type="PROSITE" id="PS51186">
    <property type="entry name" value="GNAT"/>
    <property type="match status" value="1"/>
</dbReference>
<dbReference type="Proteomes" id="UP001232001">
    <property type="component" value="Chromosome"/>
</dbReference>
<sequence length="173" mass="20233">MIELETQRLLLRQWKPTDIDAYTSICQDPKVMKYLGGKTFSKLEAWRHMAFLVGHWHLKGYGHWAVEEKESKKLIGRVGYLYPEDYPGFEIGWTLSSDFWGKGYAFEAAVKALNYAFESLEQKEVISLIHPENEASIKLSKKLGQSYLRDQKVMGYDVKVYGINQEDWRKMQN</sequence>
<keyword evidence="3" id="KW-1185">Reference proteome</keyword>
<evidence type="ECO:0000313" key="3">
    <source>
        <dbReference type="Proteomes" id="UP001232001"/>
    </source>
</evidence>
<dbReference type="Pfam" id="PF13302">
    <property type="entry name" value="Acetyltransf_3"/>
    <property type="match status" value="1"/>
</dbReference>
<dbReference type="SUPFAM" id="SSF55729">
    <property type="entry name" value="Acyl-CoA N-acyltransferases (Nat)"/>
    <property type="match status" value="1"/>
</dbReference>
<accession>A0ABY8KZE9</accession>
<evidence type="ECO:0000313" key="2">
    <source>
        <dbReference type="EMBL" id="WGH74221.1"/>
    </source>
</evidence>
<evidence type="ECO:0000259" key="1">
    <source>
        <dbReference type="PROSITE" id="PS51186"/>
    </source>
</evidence>
<reference evidence="2 3" key="1">
    <citation type="submission" date="2023-04" db="EMBL/GenBank/DDBJ databases">
        <title>Tenacibaculum tangerinum sp. nov., isolated from sea tidal flat of South Korea.</title>
        <authorList>
            <person name="Lee S.H."/>
            <person name="Kim J.-J."/>
        </authorList>
    </citation>
    <scope>NUCLEOTIDE SEQUENCE [LARGE SCALE GENOMIC DNA]</scope>
    <source>
        <strain evidence="2 3">GRR-S3-23</strain>
    </source>
</reference>
<feature type="domain" description="N-acetyltransferase" evidence="1">
    <location>
        <begin position="9"/>
        <end position="159"/>
    </location>
</feature>
<name>A0ABY8KZE9_9FLAO</name>
<protein>
    <submittedName>
        <fullName evidence="2">GNAT family N-acetyltransferase</fullName>
    </submittedName>
</protein>
<dbReference type="InterPro" id="IPR000182">
    <property type="entry name" value="GNAT_dom"/>
</dbReference>
<proteinExistence type="predicted"/>
<dbReference type="EMBL" id="CP122539">
    <property type="protein sequence ID" value="WGH74221.1"/>
    <property type="molecule type" value="Genomic_DNA"/>
</dbReference>
<dbReference type="InterPro" id="IPR016181">
    <property type="entry name" value="Acyl_CoA_acyltransferase"/>
</dbReference>
<dbReference type="RefSeq" id="WP_279650102.1">
    <property type="nucleotide sequence ID" value="NZ_CP122539.1"/>
</dbReference>
<dbReference type="PANTHER" id="PTHR43792:SF1">
    <property type="entry name" value="N-ACETYLTRANSFERASE DOMAIN-CONTAINING PROTEIN"/>
    <property type="match status" value="1"/>
</dbReference>
<dbReference type="InterPro" id="IPR051531">
    <property type="entry name" value="N-acetyltransferase"/>
</dbReference>
<dbReference type="Gene3D" id="3.40.630.30">
    <property type="match status" value="1"/>
</dbReference>
<dbReference type="PANTHER" id="PTHR43792">
    <property type="entry name" value="GNAT FAMILY, PUTATIVE (AFU_ORTHOLOGUE AFUA_3G00765)-RELATED-RELATED"/>
    <property type="match status" value="1"/>
</dbReference>
<organism evidence="2 3">
    <name type="scientific">Tenacibaculum tangerinum</name>
    <dbReference type="NCBI Taxonomy" id="3038772"/>
    <lineage>
        <taxon>Bacteria</taxon>
        <taxon>Pseudomonadati</taxon>
        <taxon>Bacteroidota</taxon>
        <taxon>Flavobacteriia</taxon>
        <taxon>Flavobacteriales</taxon>
        <taxon>Flavobacteriaceae</taxon>
        <taxon>Tenacibaculum</taxon>
    </lineage>
</organism>
<gene>
    <name evidence="2" type="ORF">P8625_08810</name>
</gene>